<keyword evidence="3" id="KW-1185">Reference proteome</keyword>
<sequence>MKIVNFKNLKSLIIIMSLFWSFSFINNVSADTQLFDVPEYERALVQQYIHRSNDGILVLNTDEAIAAGINEELLGELSQNISEMNVVVIEGKGYIGIDNVLRYRNVGVLLEQLVVQGWNPTGRVKHVFIFQQVMQGAH</sequence>
<feature type="chain" id="PRO_5045770138" description="TPM domain-containing protein" evidence="1">
    <location>
        <begin position="31"/>
        <end position="138"/>
    </location>
</feature>
<dbReference type="RefSeq" id="WP_380428206.1">
    <property type="nucleotide sequence ID" value="NZ_JBHRZV010000053.1"/>
</dbReference>
<gene>
    <name evidence="2" type="ORF">ACFORF_11090</name>
</gene>
<feature type="signal peptide" evidence="1">
    <location>
        <begin position="1"/>
        <end position="30"/>
    </location>
</feature>
<dbReference type="Proteomes" id="UP001595807">
    <property type="component" value="Unassembled WGS sequence"/>
</dbReference>
<protein>
    <recommendedName>
        <fullName evidence="4">TPM domain-containing protein</fullName>
    </recommendedName>
</protein>
<proteinExistence type="predicted"/>
<organism evidence="2 3">
    <name type="scientific">Streptococcus caprae</name>
    <dbReference type="NCBI Taxonomy" id="1640501"/>
    <lineage>
        <taxon>Bacteria</taxon>
        <taxon>Bacillati</taxon>
        <taxon>Bacillota</taxon>
        <taxon>Bacilli</taxon>
        <taxon>Lactobacillales</taxon>
        <taxon>Streptococcaceae</taxon>
        <taxon>Streptococcus</taxon>
    </lineage>
</organism>
<name>A0ABV8CYQ0_9STRE</name>
<accession>A0ABV8CYQ0</accession>
<evidence type="ECO:0008006" key="4">
    <source>
        <dbReference type="Google" id="ProtNLM"/>
    </source>
</evidence>
<evidence type="ECO:0000313" key="3">
    <source>
        <dbReference type="Proteomes" id="UP001595807"/>
    </source>
</evidence>
<evidence type="ECO:0000313" key="2">
    <source>
        <dbReference type="EMBL" id="MFC3929094.1"/>
    </source>
</evidence>
<keyword evidence="1" id="KW-0732">Signal</keyword>
<evidence type="ECO:0000256" key="1">
    <source>
        <dbReference type="SAM" id="SignalP"/>
    </source>
</evidence>
<comment type="caution">
    <text evidence="2">The sequence shown here is derived from an EMBL/GenBank/DDBJ whole genome shotgun (WGS) entry which is preliminary data.</text>
</comment>
<dbReference type="EMBL" id="JBHRZV010000053">
    <property type="protein sequence ID" value="MFC3929094.1"/>
    <property type="molecule type" value="Genomic_DNA"/>
</dbReference>
<reference evidence="3" key="1">
    <citation type="journal article" date="2019" name="Int. J. Syst. Evol. Microbiol.">
        <title>The Global Catalogue of Microorganisms (GCM) 10K type strain sequencing project: providing services to taxonomists for standard genome sequencing and annotation.</title>
        <authorList>
            <consortium name="The Broad Institute Genomics Platform"/>
            <consortium name="The Broad Institute Genome Sequencing Center for Infectious Disease"/>
            <person name="Wu L."/>
            <person name="Ma J."/>
        </authorList>
    </citation>
    <scope>NUCLEOTIDE SEQUENCE [LARGE SCALE GENOMIC DNA]</scope>
    <source>
        <strain evidence="3">CCUG 67170</strain>
    </source>
</reference>